<dbReference type="PANTHER" id="PTHR20836:SF0">
    <property type="entry name" value="4-HYDROXY-TETRAHYDRODIPICOLINATE REDUCTASE 1, CHLOROPLASTIC-RELATED"/>
    <property type="match status" value="1"/>
</dbReference>
<dbReference type="PANTHER" id="PTHR20836">
    <property type="entry name" value="DIHYDRODIPICOLINATE REDUCTASE"/>
    <property type="match status" value="1"/>
</dbReference>
<comment type="pathway">
    <text evidence="9 13">Amino-acid biosynthesis; L-lysine biosynthesis via DAP pathway; (S)-tetrahydrodipicolinate from L-aspartate: step 4/4.</text>
</comment>
<reference evidence="17" key="1">
    <citation type="journal article" date="2018" name="Front. Microbiol.">
        <title>Genome-Based Analysis Reveals the Taxonomy and Diversity of the Family Idiomarinaceae.</title>
        <authorList>
            <person name="Liu Y."/>
            <person name="Lai Q."/>
            <person name="Shao Z."/>
        </authorList>
    </citation>
    <scope>NUCLEOTIDE SEQUENCE [LARGE SCALE GENOMIC DNA]</scope>
    <source>
        <strain evidence="17">PO-M2</strain>
    </source>
</reference>
<dbReference type="InterPro" id="IPR022663">
    <property type="entry name" value="DapB_C"/>
</dbReference>
<comment type="catalytic activity">
    <reaction evidence="12 13">
        <text>(S)-2,3,4,5-tetrahydrodipicolinate + NAD(+) + H2O = (2S,4S)-4-hydroxy-2,3,4,5-tetrahydrodipicolinate + NADH + H(+)</text>
        <dbReference type="Rhea" id="RHEA:35323"/>
        <dbReference type="ChEBI" id="CHEBI:15377"/>
        <dbReference type="ChEBI" id="CHEBI:15378"/>
        <dbReference type="ChEBI" id="CHEBI:16845"/>
        <dbReference type="ChEBI" id="CHEBI:57540"/>
        <dbReference type="ChEBI" id="CHEBI:57945"/>
        <dbReference type="ChEBI" id="CHEBI:67139"/>
        <dbReference type="EC" id="1.17.1.8"/>
    </reaction>
</comment>
<feature type="active site" description="Proton donor/acceptor" evidence="13">
    <location>
        <position position="146"/>
    </location>
</feature>
<evidence type="ECO:0000256" key="6">
    <source>
        <dbReference type="ARBA" id="ARBA00023002"/>
    </source>
</evidence>
<dbReference type="PIRSF" id="PIRSF000161">
    <property type="entry name" value="DHPR"/>
    <property type="match status" value="1"/>
</dbReference>
<dbReference type="OrthoDB" id="9790352at2"/>
<evidence type="ECO:0000256" key="9">
    <source>
        <dbReference type="ARBA" id="ARBA00037922"/>
    </source>
</evidence>
<evidence type="ECO:0000313" key="17">
    <source>
        <dbReference type="Proteomes" id="UP000287649"/>
    </source>
</evidence>
<dbReference type="Gene3D" id="3.30.360.10">
    <property type="entry name" value="Dihydrodipicolinate Reductase, domain 2"/>
    <property type="match status" value="1"/>
</dbReference>
<evidence type="ECO:0000256" key="5">
    <source>
        <dbReference type="ARBA" id="ARBA00022915"/>
    </source>
</evidence>
<accession>A0A432Y589</accession>
<keyword evidence="7 13" id="KW-0520">NAD</keyword>
<evidence type="ECO:0000259" key="14">
    <source>
        <dbReference type="Pfam" id="PF01113"/>
    </source>
</evidence>
<comment type="similarity">
    <text evidence="1 13">Belongs to the DapB family.</text>
</comment>
<comment type="caution">
    <text evidence="13">Lacks conserved residue(s) required for the propagation of feature annotation.</text>
</comment>
<evidence type="ECO:0000256" key="2">
    <source>
        <dbReference type="ARBA" id="ARBA00022490"/>
    </source>
</evidence>
<evidence type="ECO:0000256" key="10">
    <source>
        <dbReference type="ARBA" id="ARBA00038983"/>
    </source>
</evidence>
<feature type="binding site" evidence="13">
    <location>
        <begin position="156"/>
        <end position="157"/>
    </location>
    <ligand>
        <name>(S)-2,3,4,5-tetrahydrodipicolinate</name>
        <dbReference type="ChEBI" id="CHEBI:16845"/>
    </ligand>
</feature>
<evidence type="ECO:0000256" key="7">
    <source>
        <dbReference type="ARBA" id="ARBA00023027"/>
    </source>
</evidence>
<comment type="catalytic activity">
    <reaction evidence="11 13">
        <text>(S)-2,3,4,5-tetrahydrodipicolinate + NADP(+) + H2O = (2S,4S)-4-hydroxy-2,3,4,5-tetrahydrodipicolinate + NADPH + H(+)</text>
        <dbReference type="Rhea" id="RHEA:35331"/>
        <dbReference type="ChEBI" id="CHEBI:15377"/>
        <dbReference type="ChEBI" id="CHEBI:15378"/>
        <dbReference type="ChEBI" id="CHEBI:16845"/>
        <dbReference type="ChEBI" id="CHEBI:57783"/>
        <dbReference type="ChEBI" id="CHEBI:58349"/>
        <dbReference type="ChEBI" id="CHEBI:67139"/>
        <dbReference type="EC" id="1.17.1.8"/>
    </reaction>
</comment>
<dbReference type="InterPro" id="IPR022664">
    <property type="entry name" value="DapB_N_CS"/>
</dbReference>
<keyword evidence="8 13" id="KW-0457">Lysine biosynthesis</keyword>
<feature type="binding site" evidence="13">
    <location>
        <begin position="90"/>
        <end position="92"/>
    </location>
    <ligand>
        <name>NAD(+)</name>
        <dbReference type="ChEBI" id="CHEBI:57540"/>
    </ligand>
</feature>
<dbReference type="Proteomes" id="UP000287649">
    <property type="component" value="Unassembled WGS sequence"/>
</dbReference>
<dbReference type="EMBL" id="PIPX01000001">
    <property type="protein sequence ID" value="RUO56061.1"/>
    <property type="molecule type" value="Genomic_DNA"/>
</dbReference>
<dbReference type="GO" id="GO:0008839">
    <property type="term" value="F:4-hydroxy-tetrahydrodipicolinate reductase"/>
    <property type="evidence" value="ECO:0007669"/>
    <property type="project" value="UniProtKB-UniRule"/>
</dbReference>
<keyword evidence="2 13" id="KW-0963">Cytoplasm</keyword>
<dbReference type="InterPro" id="IPR000846">
    <property type="entry name" value="DapB_N"/>
</dbReference>
<dbReference type="GO" id="GO:0005829">
    <property type="term" value="C:cytosol"/>
    <property type="evidence" value="ECO:0007669"/>
    <property type="project" value="TreeGrafter"/>
</dbReference>
<keyword evidence="5 13" id="KW-0220">Diaminopimelate biosynthesis</keyword>
<feature type="domain" description="Dihydrodipicolinate reductase C-terminal" evidence="15">
    <location>
        <begin position="120"/>
        <end position="253"/>
    </location>
</feature>
<dbReference type="InterPro" id="IPR023940">
    <property type="entry name" value="DHDPR_bac"/>
</dbReference>
<dbReference type="GO" id="GO:0050661">
    <property type="term" value="F:NADP binding"/>
    <property type="evidence" value="ECO:0007669"/>
    <property type="project" value="UniProtKB-UniRule"/>
</dbReference>
<feature type="active site" description="Proton donor" evidence="13">
    <location>
        <position position="150"/>
    </location>
</feature>
<keyword evidence="4 13" id="KW-0521">NADP</keyword>
<dbReference type="SUPFAM" id="SSF55347">
    <property type="entry name" value="Glyceraldehyde-3-phosphate dehydrogenase-like, C-terminal domain"/>
    <property type="match status" value="1"/>
</dbReference>
<evidence type="ECO:0000256" key="12">
    <source>
        <dbReference type="ARBA" id="ARBA00049396"/>
    </source>
</evidence>
<dbReference type="GO" id="GO:0019877">
    <property type="term" value="P:diaminopimelate biosynthetic process"/>
    <property type="evidence" value="ECO:0007669"/>
    <property type="project" value="UniProtKB-UniRule"/>
</dbReference>
<dbReference type="GO" id="GO:0051287">
    <property type="term" value="F:NAD binding"/>
    <property type="evidence" value="ECO:0007669"/>
    <property type="project" value="UniProtKB-UniRule"/>
</dbReference>
<protein>
    <recommendedName>
        <fullName evidence="10 13">4-hydroxy-tetrahydrodipicolinate reductase</fullName>
        <shortName evidence="13">HTPA reductase</shortName>
        <ecNumber evidence="10 13">1.17.1.8</ecNumber>
    </recommendedName>
</protein>
<dbReference type="UniPathway" id="UPA00034">
    <property type="reaction ID" value="UER00018"/>
</dbReference>
<evidence type="ECO:0000256" key="3">
    <source>
        <dbReference type="ARBA" id="ARBA00022605"/>
    </source>
</evidence>
<gene>
    <name evidence="13" type="primary">dapB</name>
    <name evidence="16" type="ORF">CWI70_04660</name>
</gene>
<comment type="subcellular location">
    <subcellularLocation>
        <location evidence="13">Cytoplasm</location>
    </subcellularLocation>
</comment>
<dbReference type="EC" id="1.17.1.8" evidence="10 13"/>
<dbReference type="Pfam" id="PF01113">
    <property type="entry name" value="DapB_N"/>
    <property type="match status" value="1"/>
</dbReference>
<proteinExistence type="inferred from homology"/>
<organism evidence="16 17">
    <name type="scientific">Pseudidiomarina homiensis</name>
    <dbReference type="NCBI Taxonomy" id="364198"/>
    <lineage>
        <taxon>Bacteria</taxon>
        <taxon>Pseudomonadati</taxon>
        <taxon>Pseudomonadota</taxon>
        <taxon>Gammaproteobacteria</taxon>
        <taxon>Alteromonadales</taxon>
        <taxon>Idiomarinaceae</taxon>
        <taxon>Pseudidiomarina</taxon>
    </lineage>
</organism>
<keyword evidence="3 13" id="KW-0028">Amino-acid biosynthesis</keyword>
<feature type="binding site" evidence="13">
    <location>
        <begin position="114"/>
        <end position="117"/>
    </location>
    <ligand>
        <name>NAD(+)</name>
        <dbReference type="ChEBI" id="CHEBI:57540"/>
    </ligand>
</feature>
<evidence type="ECO:0000256" key="4">
    <source>
        <dbReference type="ARBA" id="ARBA00022857"/>
    </source>
</evidence>
<comment type="caution">
    <text evidence="13">Was originally thought to be a dihydrodipicolinate reductase (DHDPR), catalyzing the conversion of dihydrodipicolinate to tetrahydrodipicolinate. However, it was shown in E.coli that the substrate of the enzymatic reaction is not dihydrodipicolinate (DHDP) but in fact (2S,4S)-4-hydroxy-2,3,4,5-tetrahydrodipicolinic acid (HTPA), the product released by the DapA-catalyzed reaction.</text>
</comment>
<dbReference type="AlphaFoldDB" id="A0A432Y589"/>
<keyword evidence="6 13" id="KW-0560">Oxidoreductase</keyword>
<dbReference type="HAMAP" id="MF_00102">
    <property type="entry name" value="DapB"/>
    <property type="match status" value="1"/>
</dbReference>
<dbReference type="CDD" id="cd02274">
    <property type="entry name" value="DHDPR_N"/>
    <property type="match status" value="1"/>
</dbReference>
<feature type="domain" description="Dihydrodipicolinate reductase N-terminal" evidence="14">
    <location>
        <begin position="2"/>
        <end position="116"/>
    </location>
</feature>
<evidence type="ECO:0000259" key="15">
    <source>
        <dbReference type="Pfam" id="PF05173"/>
    </source>
</evidence>
<dbReference type="NCBIfam" id="TIGR00036">
    <property type="entry name" value="dapB"/>
    <property type="match status" value="1"/>
</dbReference>
<comment type="function">
    <text evidence="13">Catalyzes the conversion of 4-hydroxy-tetrahydrodipicolinate (HTPA) to tetrahydrodipicolinate.</text>
</comment>
<evidence type="ECO:0000256" key="11">
    <source>
        <dbReference type="ARBA" id="ARBA00049080"/>
    </source>
</evidence>
<comment type="subunit">
    <text evidence="13">Homotetramer.</text>
</comment>
<evidence type="ECO:0000313" key="16">
    <source>
        <dbReference type="EMBL" id="RUO56061.1"/>
    </source>
</evidence>
<dbReference type="InterPro" id="IPR036291">
    <property type="entry name" value="NAD(P)-bd_dom_sf"/>
</dbReference>
<dbReference type="Pfam" id="PF05173">
    <property type="entry name" value="DapB_C"/>
    <property type="match status" value="1"/>
</dbReference>
<feature type="binding site" evidence="13">
    <location>
        <position position="147"/>
    </location>
    <ligand>
        <name>(S)-2,3,4,5-tetrahydrodipicolinate</name>
        <dbReference type="ChEBI" id="CHEBI:16845"/>
    </ligand>
</feature>
<comment type="caution">
    <text evidence="16">The sequence shown here is derived from an EMBL/GenBank/DDBJ whole genome shotgun (WGS) entry which is preliminary data.</text>
</comment>
<feature type="binding site" evidence="13">
    <location>
        <begin position="8"/>
        <end position="13"/>
    </location>
    <ligand>
        <name>NAD(+)</name>
        <dbReference type="ChEBI" id="CHEBI:57540"/>
    </ligand>
</feature>
<dbReference type="PROSITE" id="PS01298">
    <property type="entry name" value="DAPB"/>
    <property type="match status" value="1"/>
</dbReference>
<sequence length="266" mass="27566">MMRVGVIGASGRMGQAVLQELSESELVPAAAVVSAHSARLGQPTLAGLNFCAGSELQAGAVDALIDFSLPAALASNLQLAQRLGVPIVVCTTGLNTEHEGLLESAAKSIPLLYAANTSVGVCLLEQLVHLTSASLPAADIEITEAHHSAKRDGPSGTALLLGKAAARGRGANFADVDAGVRGDGLREPGSIGFAVLRAADITGEHSVLVAQPGERIELQHRVTDRRIFASGAVHAAQWLVEQPAGRYSMADSLNLRDHLTTLLKQI</sequence>
<evidence type="ECO:0000256" key="13">
    <source>
        <dbReference type="HAMAP-Rule" id="MF_00102"/>
    </source>
</evidence>
<name>A0A432Y589_9GAMM</name>
<evidence type="ECO:0000256" key="8">
    <source>
        <dbReference type="ARBA" id="ARBA00023154"/>
    </source>
</evidence>
<dbReference type="GO" id="GO:0016726">
    <property type="term" value="F:oxidoreductase activity, acting on CH or CH2 groups, NAD or NADP as acceptor"/>
    <property type="evidence" value="ECO:0007669"/>
    <property type="project" value="UniProtKB-UniRule"/>
</dbReference>
<evidence type="ECO:0000256" key="1">
    <source>
        <dbReference type="ARBA" id="ARBA00006642"/>
    </source>
</evidence>
<dbReference type="Gene3D" id="3.40.50.720">
    <property type="entry name" value="NAD(P)-binding Rossmann-like Domain"/>
    <property type="match status" value="1"/>
</dbReference>
<dbReference type="SUPFAM" id="SSF51735">
    <property type="entry name" value="NAD(P)-binding Rossmann-fold domains"/>
    <property type="match status" value="1"/>
</dbReference>
<keyword evidence="17" id="KW-1185">Reference proteome</keyword>
<dbReference type="GO" id="GO:0009089">
    <property type="term" value="P:lysine biosynthetic process via diaminopimelate"/>
    <property type="evidence" value="ECO:0007669"/>
    <property type="project" value="UniProtKB-UniRule"/>
</dbReference>